<feature type="transmembrane region" description="Helical" evidence="6">
    <location>
        <begin position="144"/>
        <end position="166"/>
    </location>
</feature>
<dbReference type="AlphaFoldDB" id="A0A131Z1W8"/>
<evidence type="ECO:0000256" key="5">
    <source>
        <dbReference type="SAM" id="MobiDB-lite"/>
    </source>
</evidence>
<feature type="transmembrane region" description="Helical" evidence="6">
    <location>
        <begin position="387"/>
        <end position="408"/>
    </location>
</feature>
<evidence type="ECO:0000313" key="7">
    <source>
        <dbReference type="EMBL" id="JAP84792.1"/>
    </source>
</evidence>
<feature type="transmembrane region" description="Helical" evidence="6">
    <location>
        <begin position="344"/>
        <end position="366"/>
    </location>
</feature>
<reference evidence="7" key="1">
    <citation type="journal article" date="2016" name="Ticks Tick Borne Dis.">
        <title>De novo assembly and annotation of the salivary gland transcriptome of Rhipicephalus appendiculatus male and female ticks during blood feeding.</title>
        <authorList>
            <person name="de Castro M.H."/>
            <person name="de Klerk D."/>
            <person name="Pienaar R."/>
            <person name="Latif A.A."/>
            <person name="Rees D.J."/>
            <person name="Mans B.J."/>
        </authorList>
    </citation>
    <scope>NUCLEOTIDE SEQUENCE</scope>
    <source>
        <tissue evidence="7">Salivary glands</tissue>
    </source>
</reference>
<sequence>MALNCRKKAHTGDESRNARRTDYHALSSREDGATRAEDTSCSLLPGDDHDRQRGLTLKRDVGLLSAITFLLGSIIGTGIFITPGNVLRNSRSISVDLLMWTLGGLNAFIGGLCAAEMGALLPASGGDYAFFLAAGKPYGEYGDVPAFLFAWTLFFMDPATTTIQGLTFSAYVLSLPYPHCAPPYEVKVLVTCLFITFATAVNCFSVKTSTKVQDVLSGLKCAFLYAVIVTGVIYSFHGNHIWDSQSSGNLPPSTGDLASAMYSALYCYGGWNAINCVAEEVKNPGRNIPIAIAVSVVITVIIYLLTNLAFFVVLDTDTIANADAVAVTFVRATWGQGMAHVMPLVIGLTVFGTTCANVVTSSRIFFAASRQGHLARVMSYVHVDSSVPLIAMVVRCLLSLAFTLVGSVHFLIEVSILLGNVLDAASVASLFLLRRSMPDAPRPYRVPTIVAVLRLIVCLVLAAMTLVQVQRYAYQYALVAIEFATGGVCYYLFVRKKFRLRVCERLAVFLQKCFKSAPCSNEFDRLDESVVEWE</sequence>
<feature type="transmembrane region" description="Helical" evidence="6">
    <location>
        <begin position="102"/>
        <end position="123"/>
    </location>
</feature>
<keyword evidence="4 6" id="KW-0472">Membrane</keyword>
<keyword evidence="3 6" id="KW-1133">Transmembrane helix</keyword>
<protein>
    <submittedName>
        <fullName evidence="7">Amino acid transporter</fullName>
    </submittedName>
</protein>
<dbReference type="EMBL" id="GEDV01003765">
    <property type="protein sequence ID" value="JAP84792.1"/>
    <property type="molecule type" value="Transcribed_RNA"/>
</dbReference>
<dbReference type="PIRSF" id="PIRSF006060">
    <property type="entry name" value="AA_transporter"/>
    <property type="match status" value="1"/>
</dbReference>
<evidence type="ECO:0000256" key="3">
    <source>
        <dbReference type="ARBA" id="ARBA00022989"/>
    </source>
</evidence>
<dbReference type="GO" id="GO:0015179">
    <property type="term" value="F:L-amino acid transmembrane transporter activity"/>
    <property type="evidence" value="ECO:0007669"/>
    <property type="project" value="TreeGrafter"/>
</dbReference>
<feature type="transmembrane region" description="Helical" evidence="6">
    <location>
        <begin position="218"/>
        <end position="237"/>
    </location>
</feature>
<feature type="transmembrane region" description="Helical" evidence="6">
    <location>
        <begin position="186"/>
        <end position="206"/>
    </location>
</feature>
<feature type="compositionally biased region" description="Basic and acidic residues" evidence="5">
    <location>
        <begin position="10"/>
        <end position="38"/>
    </location>
</feature>
<feature type="region of interest" description="Disordered" evidence="5">
    <location>
        <begin position="1"/>
        <end position="43"/>
    </location>
</feature>
<dbReference type="PANTHER" id="PTHR11785:SF516">
    <property type="entry name" value="AMINO ACID PERMEASE_ SLC12A DOMAIN-CONTAINING PROTEIN"/>
    <property type="match status" value="1"/>
</dbReference>
<dbReference type="PANTHER" id="PTHR11785">
    <property type="entry name" value="AMINO ACID TRANSPORTER"/>
    <property type="match status" value="1"/>
</dbReference>
<feature type="transmembrane region" description="Helical" evidence="6">
    <location>
        <begin position="445"/>
        <end position="467"/>
    </location>
</feature>
<evidence type="ECO:0000256" key="4">
    <source>
        <dbReference type="ARBA" id="ARBA00023136"/>
    </source>
</evidence>
<feature type="transmembrane region" description="Helical" evidence="6">
    <location>
        <begin position="473"/>
        <end position="493"/>
    </location>
</feature>
<accession>A0A131Z1W8</accession>
<name>A0A131Z1W8_RHIAP</name>
<dbReference type="InterPro" id="IPR002293">
    <property type="entry name" value="AA/rel_permease1"/>
</dbReference>
<proteinExistence type="predicted"/>
<dbReference type="InterPro" id="IPR050598">
    <property type="entry name" value="AminoAcid_Transporter"/>
</dbReference>
<dbReference type="GO" id="GO:0016020">
    <property type="term" value="C:membrane"/>
    <property type="evidence" value="ECO:0007669"/>
    <property type="project" value="UniProtKB-SubCell"/>
</dbReference>
<feature type="transmembrane region" description="Helical" evidence="6">
    <location>
        <begin position="61"/>
        <end position="82"/>
    </location>
</feature>
<comment type="subcellular location">
    <subcellularLocation>
        <location evidence="1">Membrane</location>
        <topology evidence="1">Multi-pass membrane protein</topology>
    </subcellularLocation>
</comment>
<feature type="transmembrane region" description="Helical" evidence="6">
    <location>
        <begin position="290"/>
        <end position="314"/>
    </location>
</feature>
<feature type="transmembrane region" description="Helical" evidence="6">
    <location>
        <begin position="257"/>
        <end position="278"/>
    </location>
</feature>
<dbReference type="Pfam" id="PF13520">
    <property type="entry name" value="AA_permease_2"/>
    <property type="match status" value="1"/>
</dbReference>
<feature type="transmembrane region" description="Helical" evidence="6">
    <location>
        <begin position="414"/>
        <end position="433"/>
    </location>
</feature>
<organism evidence="7">
    <name type="scientific">Rhipicephalus appendiculatus</name>
    <name type="common">Brown ear tick</name>
    <dbReference type="NCBI Taxonomy" id="34631"/>
    <lineage>
        <taxon>Eukaryota</taxon>
        <taxon>Metazoa</taxon>
        <taxon>Ecdysozoa</taxon>
        <taxon>Arthropoda</taxon>
        <taxon>Chelicerata</taxon>
        <taxon>Arachnida</taxon>
        <taxon>Acari</taxon>
        <taxon>Parasitiformes</taxon>
        <taxon>Ixodida</taxon>
        <taxon>Ixodoidea</taxon>
        <taxon>Ixodidae</taxon>
        <taxon>Rhipicephalinae</taxon>
        <taxon>Rhipicephalus</taxon>
        <taxon>Rhipicephalus</taxon>
    </lineage>
</organism>
<evidence type="ECO:0000256" key="2">
    <source>
        <dbReference type="ARBA" id="ARBA00022692"/>
    </source>
</evidence>
<evidence type="ECO:0000256" key="6">
    <source>
        <dbReference type="SAM" id="Phobius"/>
    </source>
</evidence>
<dbReference type="Gene3D" id="1.20.1740.10">
    <property type="entry name" value="Amino acid/polyamine transporter I"/>
    <property type="match status" value="1"/>
</dbReference>
<keyword evidence="2 6" id="KW-0812">Transmembrane</keyword>
<evidence type="ECO:0000256" key="1">
    <source>
        <dbReference type="ARBA" id="ARBA00004141"/>
    </source>
</evidence>